<dbReference type="NCBIfam" id="TIGR04178">
    <property type="entry name" value="exo_archaeo"/>
    <property type="match status" value="1"/>
</dbReference>
<dbReference type="GO" id="GO:0006508">
    <property type="term" value="P:proteolysis"/>
    <property type="evidence" value="ECO:0007669"/>
    <property type="project" value="UniProtKB-KW"/>
</dbReference>
<feature type="transmembrane region" description="Helical" evidence="8">
    <location>
        <begin position="148"/>
        <end position="170"/>
    </location>
</feature>
<feature type="domain" description="Methanolan biosynthesis EpsI" evidence="9">
    <location>
        <begin position="317"/>
        <end position="519"/>
    </location>
</feature>
<comment type="caution">
    <text evidence="10">The sequence shown here is derived from an EMBL/GenBank/DDBJ whole genome shotgun (WGS) entry which is preliminary data.</text>
</comment>
<evidence type="ECO:0000256" key="4">
    <source>
        <dbReference type="ARBA" id="ARBA00022692"/>
    </source>
</evidence>
<keyword evidence="7 8" id="KW-0472">Membrane</keyword>
<dbReference type="InterPro" id="IPR013426">
    <property type="entry name" value="EpsH-like"/>
</dbReference>
<evidence type="ECO:0000313" key="10">
    <source>
        <dbReference type="EMBL" id="HEC06522.1"/>
    </source>
</evidence>
<evidence type="ECO:0000256" key="7">
    <source>
        <dbReference type="ARBA" id="ARBA00023136"/>
    </source>
</evidence>
<evidence type="ECO:0000256" key="8">
    <source>
        <dbReference type="SAM" id="Phobius"/>
    </source>
</evidence>
<feature type="transmembrane region" description="Helical" evidence="8">
    <location>
        <begin position="191"/>
        <end position="211"/>
    </location>
</feature>
<keyword evidence="2" id="KW-1003">Cell membrane</keyword>
<comment type="subcellular location">
    <subcellularLocation>
        <location evidence="1">Cell membrane</location>
        <topology evidence="1">Multi-pass membrane protein</topology>
    </subcellularLocation>
</comment>
<feature type="transmembrane region" description="Helical" evidence="8">
    <location>
        <begin position="217"/>
        <end position="244"/>
    </location>
</feature>
<dbReference type="Pfam" id="PF09721">
    <property type="entry name" value="Exosortase_EpsH"/>
    <property type="match status" value="1"/>
</dbReference>
<dbReference type="EC" id="3.4.22.-" evidence="10"/>
<evidence type="ECO:0000256" key="5">
    <source>
        <dbReference type="ARBA" id="ARBA00022801"/>
    </source>
</evidence>
<dbReference type="Pfam" id="PF11984">
    <property type="entry name" value="DUF3485"/>
    <property type="match status" value="1"/>
</dbReference>
<dbReference type="InterPro" id="IPR026392">
    <property type="entry name" value="Exo/Archaeosortase_dom"/>
</dbReference>
<keyword evidence="3" id="KW-0645">Protease</keyword>
<dbReference type="InterPro" id="IPR014263">
    <property type="entry name" value="Methanolan_biosynth_EpsI"/>
</dbReference>
<evidence type="ECO:0000256" key="6">
    <source>
        <dbReference type="ARBA" id="ARBA00022989"/>
    </source>
</evidence>
<dbReference type="InterPro" id="IPR019127">
    <property type="entry name" value="Exosortase"/>
</dbReference>
<evidence type="ECO:0000256" key="1">
    <source>
        <dbReference type="ARBA" id="ARBA00004651"/>
    </source>
</evidence>
<gene>
    <name evidence="10" type="primary">xrtD</name>
    <name evidence="10" type="ORF">ENJ12_06710</name>
</gene>
<dbReference type="NCBIfam" id="TIGR04152">
    <property type="entry name" value="exosort_VPLPA"/>
    <property type="match status" value="1"/>
</dbReference>
<feature type="transmembrane region" description="Helical" evidence="8">
    <location>
        <begin position="96"/>
        <end position="116"/>
    </location>
</feature>
<dbReference type="AlphaFoldDB" id="A0A831RWB2"/>
<proteinExistence type="predicted"/>
<feature type="transmembrane region" description="Helical" evidence="8">
    <location>
        <begin position="123"/>
        <end position="142"/>
    </location>
</feature>
<dbReference type="NCBIfam" id="TIGR02602">
    <property type="entry name" value="8TM_EpsH"/>
    <property type="match status" value="1"/>
</dbReference>
<name>A0A831RWB2_9GAMM</name>
<feature type="transmembrane region" description="Helical" evidence="8">
    <location>
        <begin position="311"/>
        <end position="330"/>
    </location>
</feature>
<dbReference type="Proteomes" id="UP000886339">
    <property type="component" value="Unassembled WGS sequence"/>
</dbReference>
<evidence type="ECO:0000259" key="9">
    <source>
        <dbReference type="Pfam" id="PF11984"/>
    </source>
</evidence>
<feature type="transmembrane region" description="Helical" evidence="8">
    <location>
        <begin position="256"/>
        <end position="276"/>
    </location>
</feature>
<dbReference type="InterPro" id="IPR026491">
    <property type="entry name" value="ExosortD_VPLPA"/>
</dbReference>
<dbReference type="NCBIfam" id="TIGR02914">
    <property type="entry name" value="EpsI_fam"/>
    <property type="match status" value="1"/>
</dbReference>
<keyword evidence="5 10" id="KW-0378">Hydrolase</keyword>
<accession>A0A831RWB2</accession>
<evidence type="ECO:0000256" key="3">
    <source>
        <dbReference type="ARBA" id="ARBA00022670"/>
    </source>
</evidence>
<dbReference type="EMBL" id="DRLF01000234">
    <property type="protein sequence ID" value="HEC06522.1"/>
    <property type="molecule type" value="Genomic_DNA"/>
</dbReference>
<reference evidence="10" key="1">
    <citation type="journal article" date="2020" name="mSystems">
        <title>Genome- and Community-Level Interaction Insights into Carbon Utilization and Element Cycling Functions of Hydrothermarchaeota in Hydrothermal Sediment.</title>
        <authorList>
            <person name="Zhou Z."/>
            <person name="Liu Y."/>
            <person name="Xu W."/>
            <person name="Pan J."/>
            <person name="Luo Z.H."/>
            <person name="Li M."/>
        </authorList>
    </citation>
    <scope>NUCLEOTIDE SEQUENCE [LARGE SCALE GENOMIC DNA]</scope>
    <source>
        <strain evidence="10">HyVt-458</strain>
    </source>
</reference>
<feature type="transmembrane region" description="Helical" evidence="8">
    <location>
        <begin position="73"/>
        <end position="90"/>
    </location>
</feature>
<sequence length="522" mass="59403">MNDTRIFRTTLVAWLLFAAAVLFLGAVSLDGLKDLVRAWESHEEYSHGFLIPVIVLFLVWQKKNELEKIPFEGSWAGLLLLVLGVVLFYVGELSALFIVVQYAFIVSLYGLALAWMGWKGLRVIWVPLLLLAFAIPLPGFLYNNLSAQLQLISSEIGVWVIRLFGISVYLEGNVIDLGTYKLQVVEACSGLRYLFPLMTLGFIMAYIYEAAFWKKMLVFLSTIPITVLMNSFRIGVIGVLVEFWGQAMAEGFLHDFEGWVVFMACLGVLLAEMWLLSFVGRDRKPLAESFAIEFPEPAPDDVERQPRRVPATLYVSIAVTVAALLLSTTLEGRKEIIPEREDFTLFPLRLDGWTGKRDRLESIYIDTLKFDDYIIADYISPDGRPVNLYVAYYASQSKGESAHSPRSCLPGGGWKMVEFDQKQIDATSTGGRKFNVNRVLIKKGDYTQLVYYWFQGRSRIITNEYMVKWYLFWDALHKNRSDGALVRLTEVISPDEDIRDAEKRLTEFAGKVSRVLDEYVPD</sequence>
<protein>
    <submittedName>
        <fullName evidence="10">VPLPA-CTERM-specific exosortase XrtD</fullName>
        <ecNumber evidence="10">3.4.22.-</ecNumber>
    </submittedName>
</protein>
<keyword evidence="6 8" id="KW-1133">Transmembrane helix</keyword>
<dbReference type="GO" id="GO:0008233">
    <property type="term" value="F:peptidase activity"/>
    <property type="evidence" value="ECO:0007669"/>
    <property type="project" value="UniProtKB-KW"/>
</dbReference>
<keyword evidence="4 8" id="KW-0812">Transmembrane</keyword>
<evidence type="ECO:0000256" key="2">
    <source>
        <dbReference type="ARBA" id="ARBA00022475"/>
    </source>
</evidence>
<organism evidence="10">
    <name type="scientific">Thiolapillus brandeum</name>
    <dbReference type="NCBI Taxonomy" id="1076588"/>
    <lineage>
        <taxon>Bacteria</taxon>
        <taxon>Pseudomonadati</taxon>
        <taxon>Pseudomonadota</taxon>
        <taxon>Gammaproteobacteria</taxon>
        <taxon>Chromatiales</taxon>
        <taxon>Sedimenticolaceae</taxon>
        <taxon>Thiolapillus</taxon>
    </lineage>
</organism>
<dbReference type="GO" id="GO:0005886">
    <property type="term" value="C:plasma membrane"/>
    <property type="evidence" value="ECO:0007669"/>
    <property type="project" value="UniProtKB-SubCell"/>
</dbReference>